<reference evidence="2 3" key="1">
    <citation type="submission" date="2021-04" db="EMBL/GenBank/DDBJ databases">
        <title>Complete genome sequence of Stygiolobus sp. KN-1.</title>
        <authorList>
            <person name="Nakamura K."/>
            <person name="Sakai H."/>
            <person name="Kurosawa N."/>
        </authorList>
    </citation>
    <scope>NUCLEOTIDE SEQUENCE [LARGE SCALE GENOMIC DNA]</scope>
    <source>
        <strain evidence="2 3">KN-1</strain>
    </source>
</reference>
<dbReference type="RefSeq" id="WP_221289847.1">
    <property type="nucleotide sequence ID" value="NZ_AP024597.1"/>
</dbReference>
<organism evidence="2 3">
    <name type="scientific">Stygiolobus caldivivus</name>
    <dbReference type="NCBI Taxonomy" id="2824673"/>
    <lineage>
        <taxon>Archaea</taxon>
        <taxon>Thermoproteota</taxon>
        <taxon>Thermoprotei</taxon>
        <taxon>Sulfolobales</taxon>
        <taxon>Sulfolobaceae</taxon>
        <taxon>Stygiolobus</taxon>
    </lineage>
</organism>
<keyword evidence="3" id="KW-1185">Reference proteome</keyword>
<proteinExistence type="predicted"/>
<evidence type="ECO:0000313" key="3">
    <source>
        <dbReference type="Proteomes" id="UP000825123"/>
    </source>
</evidence>
<keyword evidence="1" id="KW-0472">Membrane</keyword>
<gene>
    <name evidence="2" type="ORF">KN1_11130</name>
</gene>
<evidence type="ECO:0000256" key="1">
    <source>
        <dbReference type="SAM" id="Phobius"/>
    </source>
</evidence>
<keyword evidence="1" id="KW-0812">Transmembrane</keyword>
<keyword evidence="1" id="KW-1133">Transmembrane helix</keyword>
<dbReference type="AlphaFoldDB" id="A0A8D5U6N3"/>
<sequence>MNKLKRVFSANRDLSIIPTKGDLVMLELTAFAIILSLLDYRLVFLDVVAILGYYFMPKYGYDGSGIWRLIGNKRRLYFMWKDVRELVLNKDTLYFLLNDGKVVKISGVRDPYRVYLKLKKYLT</sequence>
<accession>A0A8D5U6N3</accession>
<dbReference type="GeneID" id="66162853"/>
<evidence type="ECO:0000313" key="2">
    <source>
        <dbReference type="EMBL" id="BCU69816.1"/>
    </source>
</evidence>
<name>A0A8D5U6N3_9CREN</name>
<dbReference type="EMBL" id="AP024597">
    <property type="protein sequence ID" value="BCU69816.1"/>
    <property type="molecule type" value="Genomic_DNA"/>
</dbReference>
<protein>
    <submittedName>
        <fullName evidence="2">Uncharacterized protein</fullName>
    </submittedName>
</protein>
<dbReference type="KEGG" id="csty:KN1_11130"/>
<feature type="transmembrane region" description="Helical" evidence="1">
    <location>
        <begin position="28"/>
        <end position="55"/>
    </location>
</feature>
<dbReference type="Proteomes" id="UP000825123">
    <property type="component" value="Chromosome"/>
</dbReference>